<feature type="transmembrane region" description="Helical" evidence="1">
    <location>
        <begin position="21"/>
        <end position="40"/>
    </location>
</feature>
<sequence>MNQKRTRVPLPHPAPPVKRTDWLMIALGIVLTLCVGLITYETVNGLIQGRISNMARGKHFAVYSQAEQSLDFWFTVATHCLFALFLSGAAWLLIWMGRTATVTPPGRDRRRR</sequence>
<gene>
    <name evidence="2" type="ORF">QS95_00575</name>
</gene>
<evidence type="ECO:0000256" key="1">
    <source>
        <dbReference type="SAM" id="Phobius"/>
    </source>
</evidence>
<keyword evidence="1" id="KW-1133">Transmembrane helix</keyword>
<feature type="transmembrane region" description="Helical" evidence="1">
    <location>
        <begin position="72"/>
        <end position="94"/>
    </location>
</feature>
<comment type="caution">
    <text evidence="2">The sequence shown here is derived from an EMBL/GenBank/DDBJ whole genome shotgun (WGS) entry which is preliminary data.</text>
</comment>
<proteinExistence type="predicted"/>
<evidence type="ECO:0000313" key="2">
    <source>
        <dbReference type="EMBL" id="KIF65222.1"/>
    </source>
</evidence>
<organism evidence="2 3">
    <name type="scientific">Pseudomonas fluorescens</name>
    <dbReference type="NCBI Taxonomy" id="294"/>
    <lineage>
        <taxon>Bacteria</taxon>
        <taxon>Pseudomonadati</taxon>
        <taxon>Pseudomonadota</taxon>
        <taxon>Gammaproteobacteria</taxon>
        <taxon>Pseudomonadales</taxon>
        <taxon>Pseudomonadaceae</taxon>
        <taxon>Pseudomonas</taxon>
    </lineage>
</organism>
<dbReference type="EMBL" id="JTGH01000001">
    <property type="protein sequence ID" value="KIF65222.1"/>
    <property type="molecule type" value="Genomic_DNA"/>
</dbReference>
<evidence type="ECO:0000313" key="3">
    <source>
        <dbReference type="Proteomes" id="UP000031587"/>
    </source>
</evidence>
<protein>
    <submittedName>
        <fullName evidence="2">Uncharacterized protein</fullName>
    </submittedName>
</protein>
<reference evidence="2 3" key="1">
    <citation type="submission" date="2014-11" db="EMBL/GenBank/DDBJ databases">
        <title>Draft genome sequence of Pseudomonas fluorescens strains SF4c SF39a.</title>
        <authorList>
            <person name="Underwood G.E."/>
            <person name="Ly L.K."/>
            <person name="Bitzer A.S."/>
            <person name="Godino A."/>
            <person name="Bucci V."/>
            <person name="Fischer S."/>
            <person name="Silby M.W."/>
        </authorList>
    </citation>
    <scope>NUCLEOTIDE SEQUENCE [LARGE SCALE GENOMIC DNA]</scope>
    <source>
        <strain evidence="2 3">SF4c</strain>
    </source>
</reference>
<dbReference type="Proteomes" id="UP000031587">
    <property type="component" value="Unassembled WGS sequence"/>
</dbReference>
<dbReference type="AlphaFoldDB" id="A0AAE2ACR0"/>
<accession>A0AAE2ACR0</accession>
<keyword evidence="1" id="KW-0812">Transmembrane</keyword>
<dbReference type="RefSeq" id="WP_039764663.1">
    <property type="nucleotide sequence ID" value="NZ_JTGH01000001.1"/>
</dbReference>
<name>A0AAE2ACR0_PSEFL</name>
<keyword evidence="1" id="KW-0472">Membrane</keyword>